<evidence type="ECO:0000256" key="9">
    <source>
        <dbReference type="ARBA" id="ARBA00023015"/>
    </source>
</evidence>
<dbReference type="GO" id="GO:0005524">
    <property type="term" value="F:ATP binding"/>
    <property type="evidence" value="ECO:0007669"/>
    <property type="project" value="UniProtKB-KW"/>
</dbReference>
<dbReference type="SUPFAM" id="SSF52172">
    <property type="entry name" value="CheY-like"/>
    <property type="match status" value="1"/>
</dbReference>
<dbReference type="GO" id="GO:0003700">
    <property type="term" value="F:DNA-binding transcription factor activity"/>
    <property type="evidence" value="ECO:0007669"/>
    <property type="project" value="InterPro"/>
</dbReference>
<dbReference type="InterPro" id="IPR005467">
    <property type="entry name" value="His_kinase_dom"/>
</dbReference>
<dbReference type="SUPFAM" id="SSF55874">
    <property type="entry name" value="ATPase domain of HSP90 chaperone/DNA topoisomerase II/histidine kinase"/>
    <property type="match status" value="1"/>
</dbReference>
<dbReference type="CDD" id="cd00082">
    <property type="entry name" value="HisKA"/>
    <property type="match status" value="1"/>
</dbReference>
<dbReference type="PRINTS" id="PR00344">
    <property type="entry name" value="BCTRLSENSOR"/>
</dbReference>
<evidence type="ECO:0000256" key="5">
    <source>
        <dbReference type="ARBA" id="ARBA00022741"/>
    </source>
</evidence>
<dbReference type="Gene3D" id="3.40.50.2300">
    <property type="match status" value="1"/>
</dbReference>
<dbReference type="Gene3D" id="3.30.565.10">
    <property type="entry name" value="Histidine kinase-like ATPase, C-terminal domain"/>
    <property type="match status" value="1"/>
</dbReference>
<dbReference type="InterPro" id="IPR011006">
    <property type="entry name" value="CheY-like_superfamily"/>
</dbReference>
<feature type="transmembrane region" description="Helical" evidence="14">
    <location>
        <begin position="325"/>
        <end position="344"/>
    </location>
</feature>
<evidence type="ECO:0000256" key="13">
    <source>
        <dbReference type="SAM" id="Coils"/>
    </source>
</evidence>
<evidence type="ECO:0000256" key="1">
    <source>
        <dbReference type="ARBA" id="ARBA00000085"/>
    </source>
</evidence>
<evidence type="ECO:0000256" key="2">
    <source>
        <dbReference type="ARBA" id="ARBA00012438"/>
    </source>
</evidence>
<evidence type="ECO:0000313" key="19">
    <source>
        <dbReference type="EMBL" id="GHB58256.1"/>
    </source>
</evidence>
<keyword evidence="11" id="KW-0804">Transcription</keyword>
<keyword evidence="14" id="KW-1133">Transmembrane helix</keyword>
<keyword evidence="7" id="KW-0067">ATP-binding</keyword>
<keyword evidence="14" id="KW-0472">Membrane</keyword>
<feature type="domain" description="HTH araC/xylS-type" evidence="16">
    <location>
        <begin position="829"/>
        <end position="928"/>
    </location>
</feature>
<feature type="transmembrane region" description="Helical" evidence="14">
    <location>
        <begin position="356"/>
        <end position="378"/>
    </location>
</feature>
<keyword evidence="9" id="KW-0805">Transcription regulation</keyword>
<comment type="catalytic activity">
    <reaction evidence="1">
        <text>ATP + protein L-histidine = ADP + protein N-phospho-L-histidine.</text>
        <dbReference type="EC" id="2.7.13.3"/>
    </reaction>
</comment>
<sequence length="931" mass="105127">MKRLCLLLVPFLLSLYTSGQVVTLDVQTSTPLVISPDLSQFVDTTKALSLAEVQDKEFTLVGRHYFPLPYSDATFWFRFTLRNNDPNRDRWYLEWDNPTVEIAECYLPDSSGSGFSSLPRSVKRAGTRSPYFAIDLPQGKEQTVYLRIRSQHGYRMTVNIHDDASLLASKVALVSSFSFTSGMVFLRLFFVLLLAIFAVREKAFLAYCFLLVVRSLGFWGLLGGMGGVFTDDQPTGTLIDYLSYHFIPIGYVVVVYALLPPDRLPRLARFVLNGIAITVLGLGVIIMFDYRWYWLLTSQYVVLFSQFFILGLYGYAVAKRWSVNWYYSVPFLLGLGSYCFMVLGDVNIIDAEWVFAIAYLLFMGEIFIFGLFLGKIILDYRRQQEDSQQKLVWKETEATKLKELDTLKTNFFANISHEFRTPLTMLVGPLEDFRQQLPDNPLIPAMQRNVRRLKVLIDQLLDLSRLEAGHLRPAIVQADLPTFLRQLFASFESLAHSRKMIFNYQQNVTSREACFDADKLEKIVTNLLSNAFKFTPDGGRVNVQVEYADNELSLKVQDYGVGIEAVRLPHIFDRFYRVESTGQNNTEGAGIGLSLVNELVKVLKGQIRAESEPGRGSTFTVRLPIDRGTWADYLTDAAPELDLSALPAEAEATIQETGTRNAAPLPKKPKAPDSDAPLVLLVEDNPDLRAYMQDIFQENYRVMVATDGQDGLDRAFEEIPDLVICDVMMPRLDGYGFCEKLKSDPRTSHIPVVMLTAKASLADRLAGLELGADDYLIKPFNRAELELRVQNLLKQRELLRQKYSQQMAEPAASGGRASATQTLDEKFLKKAILIVRERSSESSFGIDELCEALNTSRSNLHRKLKALTGQSTTEFIRSIRLYRAAELLKQPGASISEICYAVGFENPAYFSRTFSEQMGVTPSEWAMADSA</sequence>
<keyword evidence="15" id="KW-0732">Signal</keyword>
<keyword evidence="14" id="KW-0812">Transmembrane</keyword>
<keyword evidence="4" id="KW-0808">Transferase</keyword>
<dbReference type="SUPFAM" id="SSF46689">
    <property type="entry name" value="Homeodomain-like"/>
    <property type="match status" value="1"/>
</dbReference>
<dbReference type="GO" id="GO:0000155">
    <property type="term" value="F:phosphorelay sensor kinase activity"/>
    <property type="evidence" value="ECO:0007669"/>
    <property type="project" value="InterPro"/>
</dbReference>
<evidence type="ECO:0000256" key="12">
    <source>
        <dbReference type="PROSITE-ProRule" id="PRU00169"/>
    </source>
</evidence>
<dbReference type="InterPro" id="IPR001789">
    <property type="entry name" value="Sig_transdc_resp-reg_receiver"/>
</dbReference>
<dbReference type="InterPro" id="IPR011622">
    <property type="entry name" value="7TMR_DISM_rcpt_extracell_dom2"/>
</dbReference>
<reference evidence="19 20" key="1">
    <citation type="journal article" date="2014" name="Int. J. Syst. Evol. Microbiol.">
        <title>Complete genome sequence of Corynebacterium casei LMG S-19264T (=DSM 44701T), isolated from a smear-ripened cheese.</title>
        <authorList>
            <consortium name="US DOE Joint Genome Institute (JGI-PGF)"/>
            <person name="Walter F."/>
            <person name="Albersmeier A."/>
            <person name="Kalinowski J."/>
            <person name="Ruckert C."/>
        </authorList>
    </citation>
    <scope>NUCLEOTIDE SEQUENCE [LARGE SCALE GENOMIC DNA]</scope>
    <source>
        <strain evidence="19 20">KCTC 12866</strain>
    </source>
</reference>
<dbReference type="Proteomes" id="UP000598271">
    <property type="component" value="Unassembled WGS sequence"/>
</dbReference>
<evidence type="ECO:0000259" key="18">
    <source>
        <dbReference type="PROSITE" id="PS50110"/>
    </source>
</evidence>
<dbReference type="EC" id="2.7.13.3" evidence="2"/>
<proteinExistence type="predicted"/>
<feature type="signal peptide" evidence="15">
    <location>
        <begin position="1"/>
        <end position="19"/>
    </location>
</feature>
<feature type="transmembrane region" description="Helical" evidence="14">
    <location>
        <begin position="300"/>
        <end position="318"/>
    </location>
</feature>
<dbReference type="PANTHER" id="PTHR43547:SF2">
    <property type="entry name" value="HYBRID SIGNAL TRANSDUCTION HISTIDINE KINASE C"/>
    <property type="match status" value="1"/>
</dbReference>
<evidence type="ECO:0000256" key="11">
    <source>
        <dbReference type="ARBA" id="ARBA00023163"/>
    </source>
</evidence>
<dbReference type="FunFam" id="3.30.565.10:FF:000037">
    <property type="entry name" value="Hybrid sensor histidine kinase/response regulator"/>
    <property type="match status" value="1"/>
</dbReference>
<dbReference type="AlphaFoldDB" id="A0A8J3D6Q6"/>
<evidence type="ECO:0000313" key="20">
    <source>
        <dbReference type="Proteomes" id="UP000598271"/>
    </source>
</evidence>
<dbReference type="EMBL" id="BMXF01000001">
    <property type="protein sequence ID" value="GHB58256.1"/>
    <property type="molecule type" value="Genomic_DNA"/>
</dbReference>
<dbReference type="PROSITE" id="PS01124">
    <property type="entry name" value="HTH_ARAC_FAMILY_2"/>
    <property type="match status" value="1"/>
</dbReference>
<dbReference type="Gene3D" id="1.10.287.130">
    <property type="match status" value="1"/>
</dbReference>
<evidence type="ECO:0000259" key="17">
    <source>
        <dbReference type="PROSITE" id="PS50109"/>
    </source>
</evidence>
<organism evidence="19 20">
    <name type="scientific">Persicitalea jodogahamensis</name>
    <dbReference type="NCBI Taxonomy" id="402147"/>
    <lineage>
        <taxon>Bacteria</taxon>
        <taxon>Pseudomonadati</taxon>
        <taxon>Bacteroidota</taxon>
        <taxon>Cytophagia</taxon>
        <taxon>Cytophagales</taxon>
        <taxon>Spirosomataceae</taxon>
        <taxon>Persicitalea</taxon>
    </lineage>
</organism>
<dbReference type="Pfam" id="PF00512">
    <property type="entry name" value="HisKA"/>
    <property type="match status" value="1"/>
</dbReference>
<dbReference type="CDD" id="cd17574">
    <property type="entry name" value="REC_OmpR"/>
    <property type="match status" value="1"/>
</dbReference>
<evidence type="ECO:0000256" key="8">
    <source>
        <dbReference type="ARBA" id="ARBA00023012"/>
    </source>
</evidence>
<evidence type="ECO:0000256" key="3">
    <source>
        <dbReference type="ARBA" id="ARBA00022553"/>
    </source>
</evidence>
<dbReference type="InterPro" id="IPR018062">
    <property type="entry name" value="HTH_AraC-typ_CS"/>
</dbReference>
<dbReference type="Pfam" id="PF12833">
    <property type="entry name" value="HTH_18"/>
    <property type="match status" value="1"/>
</dbReference>
<dbReference type="InterPro" id="IPR036890">
    <property type="entry name" value="HATPase_C_sf"/>
</dbReference>
<accession>A0A8J3D6Q6</accession>
<dbReference type="Pfam" id="PF07696">
    <property type="entry name" value="7TMR-DISMED2"/>
    <property type="match status" value="1"/>
</dbReference>
<dbReference type="InterPro" id="IPR003594">
    <property type="entry name" value="HATPase_dom"/>
</dbReference>
<dbReference type="GO" id="GO:0043565">
    <property type="term" value="F:sequence-specific DNA binding"/>
    <property type="evidence" value="ECO:0007669"/>
    <property type="project" value="InterPro"/>
</dbReference>
<feature type="domain" description="Histidine kinase" evidence="17">
    <location>
        <begin position="414"/>
        <end position="627"/>
    </location>
</feature>
<dbReference type="SMART" id="SM00342">
    <property type="entry name" value="HTH_ARAC"/>
    <property type="match status" value="1"/>
</dbReference>
<feature type="domain" description="Response regulatory" evidence="18">
    <location>
        <begin position="678"/>
        <end position="793"/>
    </location>
</feature>
<name>A0A8J3D6Q6_9BACT</name>
<keyword evidence="8" id="KW-0902">Two-component regulatory system</keyword>
<keyword evidence="13" id="KW-0175">Coiled coil</keyword>
<evidence type="ECO:0000256" key="14">
    <source>
        <dbReference type="SAM" id="Phobius"/>
    </source>
</evidence>
<dbReference type="InterPro" id="IPR009057">
    <property type="entry name" value="Homeodomain-like_sf"/>
</dbReference>
<dbReference type="SMART" id="SM00387">
    <property type="entry name" value="HATPase_c"/>
    <property type="match status" value="1"/>
</dbReference>
<feature type="modified residue" description="4-aspartylphosphate" evidence="12">
    <location>
        <position position="726"/>
    </location>
</feature>
<dbReference type="Pfam" id="PF02518">
    <property type="entry name" value="HATPase_c"/>
    <property type="match status" value="1"/>
</dbReference>
<dbReference type="InterPro" id="IPR018060">
    <property type="entry name" value="HTH_AraC"/>
</dbReference>
<keyword evidence="5" id="KW-0547">Nucleotide-binding</keyword>
<dbReference type="InterPro" id="IPR004358">
    <property type="entry name" value="Sig_transdc_His_kin-like_C"/>
</dbReference>
<dbReference type="InterPro" id="IPR003661">
    <property type="entry name" value="HisK_dim/P_dom"/>
</dbReference>
<evidence type="ECO:0000256" key="7">
    <source>
        <dbReference type="ARBA" id="ARBA00022840"/>
    </source>
</evidence>
<evidence type="ECO:0000259" key="16">
    <source>
        <dbReference type="PROSITE" id="PS01124"/>
    </source>
</evidence>
<keyword evidence="20" id="KW-1185">Reference proteome</keyword>
<feature type="chain" id="PRO_5035144505" description="histidine kinase" evidence="15">
    <location>
        <begin position="20"/>
        <end position="931"/>
    </location>
</feature>
<dbReference type="CDD" id="cd00075">
    <property type="entry name" value="HATPase"/>
    <property type="match status" value="1"/>
</dbReference>
<dbReference type="Gene3D" id="2.60.40.2380">
    <property type="match status" value="1"/>
</dbReference>
<keyword evidence="10" id="KW-0238">DNA-binding</keyword>
<dbReference type="PROSITE" id="PS00041">
    <property type="entry name" value="HTH_ARAC_FAMILY_1"/>
    <property type="match status" value="1"/>
</dbReference>
<feature type="transmembrane region" description="Helical" evidence="14">
    <location>
        <begin position="271"/>
        <end position="288"/>
    </location>
</feature>
<dbReference type="SMART" id="SM00388">
    <property type="entry name" value="HisKA"/>
    <property type="match status" value="1"/>
</dbReference>
<protein>
    <recommendedName>
        <fullName evidence="2">histidine kinase</fullName>
        <ecNumber evidence="2">2.7.13.3</ecNumber>
    </recommendedName>
</protein>
<gene>
    <name evidence="19" type="ORF">GCM10007390_09680</name>
</gene>
<dbReference type="PANTHER" id="PTHR43547">
    <property type="entry name" value="TWO-COMPONENT HISTIDINE KINASE"/>
    <property type="match status" value="1"/>
</dbReference>
<dbReference type="Pfam" id="PF00072">
    <property type="entry name" value="Response_reg"/>
    <property type="match status" value="1"/>
</dbReference>
<feature type="transmembrane region" description="Helical" evidence="14">
    <location>
        <begin position="177"/>
        <end position="197"/>
    </location>
</feature>
<dbReference type="SMART" id="SM00448">
    <property type="entry name" value="REC"/>
    <property type="match status" value="1"/>
</dbReference>
<dbReference type="RefSeq" id="WP_189563204.1">
    <property type="nucleotide sequence ID" value="NZ_BMXF01000001.1"/>
</dbReference>
<evidence type="ECO:0000256" key="15">
    <source>
        <dbReference type="SAM" id="SignalP"/>
    </source>
</evidence>
<feature type="transmembrane region" description="Helical" evidence="14">
    <location>
        <begin position="242"/>
        <end position="259"/>
    </location>
</feature>
<comment type="caution">
    <text evidence="19">The sequence shown here is derived from an EMBL/GenBank/DDBJ whole genome shotgun (WGS) entry which is preliminary data.</text>
</comment>
<dbReference type="PROSITE" id="PS50109">
    <property type="entry name" value="HIS_KIN"/>
    <property type="match status" value="1"/>
</dbReference>
<evidence type="ECO:0000256" key="4">
    <source>
        <dbReference type="ARBA" id="ARBA00022679"/>
    </source>
</evidence>
<feature type="transmembrane region" description="Helical" evidence="14">
    <location>
        <begin position="204"/>
        <end position="222"/>
    </location>
</feature>
<keyword evidence="6" id="KW-0418">Kinase</keyword>
<feature type="coiled-coil region" evidence="13">
    <location>
        <begin position="782"/>
        <end position="809"/>
    </location>
</feature>
<dbReference type="Gene3D" id="1.10.10.60">
    <property type="entry name" value="Homeodomain-like"/>
    <property type="match status" value="1"/>
</dbReference>
<dbReference type="InterPro" id="IPR036097">
    <property type="entry name" value="HisK_dim/P_sf"/>
</dbReference>
<evidence type="ECO:0000256" key="10">
    <source>
        <dbReference type="ARBA" id="ARBA00023125"/>
    </source>
</evidence>
<evidence type="ECO:0000256" key="6">
    <source>
        <dbReference type="ARBA" id="ARBA00022777"/>
    </source>
</evidence>
<dbReference type="PROSITE" id="PS50110">
    <property type="entry name" value="RESPONSE_REGULATORY"/>
    <property type="match status" value="1"/>
</dbReference>
<keyword evidence="3 12" id="KW-0597">Phosphoprotein</keyword>
<dbReference type="SUPFAM" id="SSF47384">
    <property type="entry name" value="Homodimeric domain of signal transducing histidine kinase"/>
    <property type="match status" value="1"/>
</dbReference>